<proteinExistence type="predicted"/>
<name>A0A1Y6INL2_9VIBR</name>
<dbReference type="AlphaFoldDB" id="A0A1Y6INL2"/>
<evidence type="ECO:0000313" key="1">
    <source>
        <dbReference type="EMBL" id="SMR99237.1"/>
    </source>
</evidence>
<protein>
    <submittedName>
        <fullName evidence="1">Uncharacterized protein</fullName>
    </submittedName>
</protein>
<sequence length="65" mass="7217">MRFICGGLLFGVVVWCAMGLLDLFGIDTSAPDTFGLAQKGLKFRVRWPGRFLWAVPCPEKPQKSS</sequence>
<accession>A0A1Y6INL2</accession>
<reference evidence="1 2" key="1">
    <citation type="submission" date="2017-05" db="EMBL/GenBank/DDBJ databases">
        <authorList>
            <person name="Song R."/>
            <person name="Chenine A.L."/>
            <person name="Ruprecht R.M."/>
        </authorList>
    </citation>
    <scope>NUCLEOTIDE SEQUENCE [LARGE SCALE GENOMIC DNA]</scope>
    <source>
        <strain evidence="1 2">CECT 7927</strain>
    </source>
</reference>
<organism evidence="1 2">
    <name type="scientific">Vibrio mangrovi</name>
    <dbReference type="NCBI Taxonomy" id="474394"/>
    <lineage>
        <taxon>Bacteria</taxon>
        <taxon>Pseudomonadati</taxon>
        <taxon>Pseudomonadota</taxon>
        <taxon>Gammaproteobacteria</taxon>
        <taxon>Vibrionales</taxon>
        <taxon>Vibrionaceae</taxon>
        <taxon>Vibrio</taxon>
    </lineage>
</organism>
<evidence type="ECO:0000313" key="2">
    <source>
        <dbReference type="Proteomes" id="UP000196125"/>
    </source>
</evidence>
<dbReference type="EMBL" id="FXXI01000001">
    <property type="protein sequence ID" value="SMR99237.1"/>
    <property type="molecule type" value="Genomic_DNA"/>
</dbReference>
<gene>
    <name evidence="1" type="ORF">VIM7927_00462</name>
</gene>
<dbReference type="Proteomes" id="UP000196125">
    <property type="component" value="Unassembled WGS sequence"/>
</dbReference>